<gene>
    <name evidence="1" type="ORF">QWY13_15750</name>
</gene>
<dbReference type="RefSeq" id="WP_301857282.1">
    <property type="nucleotide sequence ID" value="NZ_JAUJWU010000005.1"/>
</dbReference>
<keyword evidence="2" id="KW-1185">Reference proteome</keyword>
<dbReference type="EMBL" id="JAUJWU010000005">
    <property type="protein sequence ID" value="MDN7246935.1"/>
    <property type="molecule type" value="Genomic_DNA"/>
</dbReference>
<protein>
    <recommendedName>
        <fullName evidence="3">Peptidase MA-like domain-containing protein</fullName>
    </recommendedName>
</protein>
<evidence type="ECO:0008006" key="3">
    <source>
        <dbReference type="Google" id="ProtNLM"/>
    </source>
</evidence>
<evidence type="ECO:0000313" key="1">
    <source>
        <dbReference type="EMBL" id="MDN7246935.1"/>
    </source>
</evidence>
<organism evidence="1 2">
    <name type="scientific">Planococcus shenhongbingii</name>
    <dbReference type="NCBI Taxonomy" id="3058398"/>
    <lineage>
        <taxon>Bacteria</taxon>
        <taxon>Bacillati</taxon>
        <taxon>Bacillota</taxon>
        <taxon>Bacilli</taxon>
        <taxon>Bacillales</taxon>
        <taxon>Caryophanaceae</taxon>
        <taxon>Planococcus</taxon>
    </lineage>
</organism>
<reference evidence="1 2" key="1">
    <citation type="submission" date="2023-07" db="EMBL/GenBank/DDBJ databases">
        <title>Novel species in genus Planococcus.</title>
        <authorList>
            <person name="Ning S."/>
        </authorList>
    </citation>
    <scope>NUCLEOTIDE SEQUENCE [LARGE SCALE GENOMIC DNA]</scope>
    <source>
        <strain evidence="1 2">N017</strain>
    </source>
</reference>
<evidence type="ECO:0000313" key="2">
    <source>
        <dbReference type="Proteomes" id="UP001172142"/>
    </source>
</evidence>
<comment type="caution">
    <text evidence="1">The sequence shown here is derived from an EMBL/GenBank/DDBJ whole genome shotgun (WGS) entry which is preliminary data.</text>
</comment>
<proteinExistence type="predicted"/>
<accession>A0ABT8NHL4</accession>
<dbReference type="Proteomes" id="UP001172142">
    <property type="component" value="Unassembled WGS sequence"/>
</dbReference>
<sequence>MYRTANRIHYLALLEDTNSKDLNQLIERATSVYEDFNFADKIEIIVFFTERKYFTEYIRNEYGIEDEYSKEGRAIHYPYGAKSIIGVEAIKGLTEMLLTHELGHAIEHHKLKSDITNYEGWKERRGYRLWSEFFCQAHASMTQRTPEGNDLYLTNFPMFLENKGLFFDDKHIQQTFLYMIYSMADLHPYTLEKNTQAISYYLDRFEQDSSPEFMTVYETLYMELNSYLLRNGIFYNATHEYSFFERLEQYEQELTNFFAENNQ</sequence>
<name>A0ABT8NHL4_9BACL</name>